<gene>
    <name evidence="2" type="ORF">H8R94_11880</name>
</gene>
<evidence type="ECO:0000256" key="1">
    <source>
        <dbReference type="SAM" id="Coils"/>
    </source>
</evidence>
<proteinExistence type="predicted"/>
<dbReference type="RefSeq" id="WP_186854746.1">
    <property type="nucleotide sequence ID" value="NZ_JACOPG010000005.1"/>
</dbReference>
<dbReference type="Pfam" id="PF14199">
    <property type="entry name" value="DUF4317"/>
    <property type="match status" value="1"/>
</dbReference>
<name>A0ABR7GJ24_9FIRM</name>
<sequence length="409" mass="46098">MNKKEVAEIKRRLKKESCTIQHMCGCYVDAEKNKLVTFSQKFLNLEEDEFYKYLEIAGKALSGTLGNNLLELEFPIDEEAVGGRQQILMALRASKLEDDALLDTYYDLIIDSYDYVGNYLITLYYDVYDVPLKGTDELAMDESDEVYEYLLCCICPVALSKPGLGYLEGEHRIGARIRDWVVGPTDTAFLFPAFNGRATDIHSTLVYTKNAKEPHAEFWANGLGCGTKRTATQKRDAFENMVVQTLGPDDEETKDTVLDVQQNLNDFILVEKEKVDKDEPILLDGEMITEILTDAGISEPKAEKITASYESFFEDTLPDAQELLDAKAIKNNEVRVEKKQLQEKVVDLTKKLEDAGVITSDGTDIDVVVKVTPEKVEEIHTAFVDGKRCLVIPMKEDEEAKINGETMSF</sequence>
<keyword evidence="1" id="KW-0175">Coiled coil</keyword>
<evidence type="ECO:0000313" key="2">
    <source>
        <dbReference type="EMBL" id="MBC5687288.1"/>
    </source>
</evidence>
<dbReference type="EMBL" id="JACOPG010000005">
    <property type="protein sequence ID" value="MBC5687288.1"/>
    <property type="molecule type" value="Genomic_DNA"/>
</dbReference>
<protein>
    <submittedName>
        <fullName evidence="2">DUF4317 domain-containing protein</fullName>
    </submittedName>
</protein>
<accession>A0ABR7GJ24</accession>
<feature type="coiled-coil region" evidence="1">
    <location>
        <begin position="324"/>
        <end position="358"/>
    </location>
</feature>
<comment type="caution">
    <text evidence="2">The sequence shown here is derived from an EMBL/GenBank/DDBJ whole genome shotgun (WGS) entry which is preliminary data.</text>
</comment>
<organism evidence="2 3">
    <name type="scientific">Roseburia lenta</name>
    <dbReference type="NCBI Taxonomy" id="2763061"/>
    <lineage>
        <taxon>Bacteria</taxon>
        <taxon>Bacillati</taxon>
        <taxon>Bacillota</taxon>
        <taxon>Clostridia</taxon>
        <taxon>Lachnospirales</taxon>
        <taxon>Lachnospiraceae</taxon>
        <taxon>Roseburia</taxon>
    </lineage>
</organism>
<dbReference type="InterPro" id="IPR025466">
    <property type="entry name" value="DUF4317"/>
</dbReference>
<evidence type="ECO:0000313" key="3">
    <source>
        <dbReference type="Proteomes" id="UP000643810"/>
    </source>
</evidence>
<dbReference type="Proteomes" id="UP000643810">
    <property type="component" value="Unassembled WGS sequence"/>
</dbReference>
<reference evidence="2 3" key="1">
    <citation type="submission" date="2020-08" db="EMBL/GenBank/DDBJ databases">
        <title>Genome public.</title>
        <authorList>
            <person name="Liu C."/>
            <person name="Sun Q."/>
        </authorList>
    </citation>
    <scope>NUCLEOTIDE SEQUENCE [LARGE SCALE GENOMIC DNA]</scope>
    <source>
        <strain evidence="2 3">NSJ-9</strain>
    </source>
</reference>
<keyword evidence="3" id="KW-1185">Reference proteome</keyword>